<feature type="domain" description="Nitroreductase" evidence="4">
    <location>
        <begin position="65"/>
        <end position="148"/>
    </location>
</feature>
<evidence type="ECO:0000313" key="6">
    <source>
        <dbReference type="Proteomes" id="UP000002506"/>
    </source>
</evidence>
<evidence type="ECO:0000256" key="2">
    <source>
        <dbReference type="ARBA" id="ARBA00022643"/>
    </source>
</evidence>
<dbReference type="CDD" id="cd02150">
    <property type="entry name" value="nitroreductase"/>
    <property type="match status" value="1"/>
</dbReference>
<gene>
    <name evidence="5" type="ordered locus">DhcVS_585</name>
</gene>
<dbReference type="HOGENOM" id="CLU_070764_7_3_0"/>
<name>D2BHD4_DEHMV</name>
<dbReference type="InterPro" id="IPR000415">
    <property type="entry name" value="Nitroreductase-like"/>
</dbReference>
<dbReference type="AlphaFoldDB" id="D2BHD4"/>
<dbReference type="PANTHER" id="PTHR23026">
    <property type="entry name" value="NADPH NITROREDUCTASE"/>
    <property type="match status" value="1"/>
</dbReference>
<sequence length="169" mass="18591">MNTLETIFSRRSIRHYQNEGISPSELDTLLRAGMAAPSAGNQQVWHFVVIDDRRILDKIPEIHPYSEMLKEAPMAIMVCADVSAETKIGYWIQDCAAATQNILLAAEALGLGACWLGLHPREERKAAVSQLLNIPAGISPLSLIAIGKKGEVKPPAGRYLKSHIHKNGW</sequence>
<keyword evidence="3" id="KW-0560">Oxidoreductase</keyword>
<dbReference type="GO" id="GO:0016491">
    <property type="term" value="F:oxidoreductase activity"/>
    <property type="evidence" value="ECO:0007669"/>
    <property type="project" value="UniProtKB-KW"/>
</dbReference>
<accession>D2BHD4</accession>
<keyword evidence="2" id="KW-0288">FMN</keyword>
<dbReference type="KEGG" id="dev:DhcVS_585"/>
<dbReference type="PANTHER" id="PTHR23026:SF90">
    <property type="entry name" value="IODOTYROSINE DEIODINASE 1"/>
    <property type="match status" value="1"/>
</dbReference>
<dbReference type="Pfam" id="PF00881">
    <property type="entry name" value="Nitroreductase"/>
    <property type="match status" value="2"/>
</dbReference>
<reference evidence="5 6" key="1">
    <citation type="journal article" date="2009" name="PLoS Genet.">
        <title>Localized plasticity in the streamlined genomes of vinyl chloride respiring Dehalococcoides.</title>
        <authorList>
            <person name="McMurdie P.J."/>
            <person name="Behrens S.F."/>
            <person name="Muller J.A."/>
            <person name="Goke J."/>
            <person name="Ritalahti K.M."/>
            <person name="Wagner R."/>
            <person name="Goltsman E."/>
            <person name="Lapidus A."/>
            <person name="Holmes S."/>
            <person name="Loffler F.E."/>
            <person name="Spormann A.M."/>
        </authorList>
    </citation>
    <scope>NUCLEOTIDE SEQUENCE [LARGE SCALE GENOMIC DNA]</scope>
    <source>
        <strain evidence="5 6">VS</strain>
    </source>
</reference>
<evidence type="ECO:0000259" key="4">
    <source>
        <dbReference type="Pfam" id="PF00881"/>
    </source>
</evidence>
<keyword evidence="1" id="KW-0285">Flavoprotein</keyword>
<evidence type="ECO:0000256" key="1">
    <source>
        <dbReference type="ARBA" id="ARBA00022630"/>
    </source>
</evidence>
<feature type="domain" description="Nitroreductase" evidence="4">
    <location>
        <begin position="8"/>
        <end position="59"/>
    </location>
</feature>
<proteinExistence type="predicted"/>
<organism evidence="5 6">
    <name type="scientific">Dehalococcoides mccartyi (strain VS)</name>
    <dbReference type="NCBI Taxonomy" id="311424"/>
    <lineage>
        <taxon>Bacteria</taxon>
        <taxon>Bacillati</taxon>
        <taxon>Chloroflexota</taxon>
        <taxon>Dehalococcoidia</taxon>
        <taxon>Dehalococcoidales</taxon>
        <taxon>Dehalococcoidaceae</taxon>
        <taxon>Dehalococcoides</taxon>
    </lineage>
</organism>
<dbReference type="Gene3D" id="3.40.109.10">
    <property type="entry name" value="NADH Oxidase"/>
    <property type="match status" value="1"/>
</dbReference>
<evidence type="ECO:0000313" key="5">
    <source>
        <dbReference type="EMBL" id="ACZ61734.1"/>
    </source>
</evidence>
<evidence type="ECO:0000256" key="3">
    <source>
        <dbReference type="ARBA" id="ARBA00023002"/>
    </source>
</evidence>
<dbReference type="eggNOG" id="COG0778">
    <property type="taxonomic scope" value="Bacteria"/>
</dbReference>
<dbReference type="InterPro" id="IPR029479">
    <property type="entry name" value="Nitroreductase"/>
</dbReference>
<dbReference type="RefSeq" id="WP_012881897.1">
    <property type="nucleotide sequence ID" value="NC_013552.1"/>
</dbReference>
<protein>
    <submittedName>
        <fullName evidence="5">Nitroreductase</fullName>
    </submittedName>
</protein>
<dbReference type="InterPro" id="IPR050627">
    <property type="entry name" value="Nitroreductase/BluB"/>
</dbReference>
<dbReference type="Proteomes" id="UP000002506">
    <property type="component" value="Chromosome"/>
</dbReference>
<dbReference type="OrthoDB" id="9812105at2"/>
<dbReference type="SUPFAM" id="SSF55469">
    <property type="entry name" value="FMN-dependent nitroreductase-like"/>
    <property type="match status" value="1"/>
</dbReference>
<dbReference type="EMBL" id="CP001827">
    <property type="protein sequence ID" value="ACZ61734.1"/>
    <property type="molecule type" value="Genomic_DNA"/>
</dbReference>